<keyword evidence="2 8" id="KW-1003">Cell membrane</keyword>
<dbReference type="GO" id="GO:0009252">
    <property type="term" value="P:peptidoglycan biosynthetic process"/>
    <property type="evidence" value="ECO:0007669"/>
    <property type="project" value="UniProtKB-UniRule"/>
</dbReference>
<feature type="transmembrane region" description="Helical" evidence="8">
    <location>
        <begin position="318"/>
        <end position="341"/>
    </location>
</feature>
<dbReference type="Proteomes" id="UP000176303">
    <property type="component" value="Unassembled WGS sequence"/>
</dbReference>
<dbReference type="AlphaFoldDB" id="A0A1F7U5V5"/>
<keyword evidence="7 8" id="KW-0472">Membrane</keyword>
<evidence type="ECO:0000256" key="5">
    <source>
        <dbReference type="ARBA" id="ARBA00022984"/>
    </source>
</evidence>
<evidence type="ECO:0000256" key="6">
    <source>
        <dbReference type="ARBA" id="ARBA00022989"/>
    </source>
</evidence>
<keyword evidence="4 8" id="KW-0133">Cell shape</keyword>
<dbReference type="GO" id="GO:0008360">
    <property type="term" value="P:regulation of cell shape"/>
    <property type="evidence" value="ECO:0007669"/>
    <property type="project" value="UniProtKB-UniRule"/>
</dbReference>
<dbReference type="GO" id="GO:0071555">
    <property type="term" value="P:cell wall organization"/>
    <property type="evidence" value="ECO:0007669"/>
    <property type="project" value="UniProtKB-UniRule"/>
</dbReference>
<reference evidence="10 11" key="1">
    <citation type="journal article" date="2016" name="Nat. Commun.">
        <title>Thousands of microbial genomes shed light on interconnected biogeochemical processes in an aquifer system.</title>
        <authorList>
            <person name="Anantharaman K."/>
            <person name="Brown C.T."/>
            <person name="Hug L.A."/>
            <person name="Sharon I."/>
            <person name="Castelle C.J."/>
            <person name="Probst A.J."/>
            <person name="Thomas B.C."/>
            <person name="Singh A."/>
            <person name="Wilkins M.J."/>
            <person name="Karaoz U."/>
            <person name="Brodie E.L."/>
            <person name="Williams K.H."/>
            <person name="Hubbard S.S."/>
            <person name="Banfield J.F."/>
        </authorList>
    </citation>
    <scope>NUCLEOTIDE SEQUENCE [LARGE SCALE GENOMIC DNA]</scope>
</reference>
<feature type="transmembrane region" description="Helical" evidence="8">
    <location>
        <begin position="93"/>
        <end position="113"/>
    </location>
</feature>
<dbReference type="GO" id="GO:0015648">
    <property type="term" value="F:lipid-linked peptidoglycan transporter activity"/>
    <property type="evidence" value="ECO:0007669"/>
    <property type="project" value="UniProtKB-UniRule"/>
</dbReference>
<evidence type="ECO:0000256" key="2">
    <source>
        <dbReference type="ARBA" id="ARBA00022475"/>
    </source>
</evidence>
<evidence type="ECO:0000256" key="1">
    <source>
        <dbReference type="ARBA" id="ARBA00004651"/>
    </source>
</evidence>
<dbReference type="Pfam" id="PF03023">
    <property type="entry name" value="MurJ"/>
    <property type="match status" value="1"/>
</dbReference>
<feature type="transmembrane region" description="Helical" evidence="8">
    <location>
        <begin position="190"/>
        <end position="217"/>
    </location>
</feature>
<dbReference type="UniPathway" id="UPA00219"/>
<dbReference type="HAMAP" id="MF_02078">
    <property type="entry name" value="MurJ_MviN"/>
    <property type="match status" value="1"/>
</dbReference>
<organism evidence="10 11">
    <name type="scientific">Candidatus Uhrbacteria bacterium RIFCSPHIGHO2_02_FULL_57_19</name>
    <dbReference type="NCBI Taxonomy" id="1802391"/>
    <lineage>
        <taxon>Bacteria</taxon>
        <taxon>Candidatus Uhriibacteriota</taxon>
    </lineage>
</organism>
<dbReference type="EMBL" id="MGDZ01000026">
    <property type="protein sequence ID" value="OGL73611.1"/>
    <property type="molecule type" value="Genomic_DNA"/>
</dbReference>
<feature type="transmembrane region" description="Helical" evidence="8">
    <location>
        <begin position="139"/>
        <end position="157"/>
    </location>
</feature>
<feature type="transmembrane region" description="Helical" evidence="8">
    <location>
        <begin position="474"/>
        <end position="499"/>
    </location>
</feature>
<feature type="transmembrane region" description="Helical" evidence="8">
    <location>
        <begin position="12"/>
        <end position="32"/>
    </location>
</feature>
<feature type="transmembrane region" description="Helical" evidence="8">
    <location>
        <begin position="441"/>
        <end position="462"/>
    </location>
</feature>
<proteinExistence type="inferred from homology"/>
<dbReference type="PANTHER" id="PTHR47019:SF1">
    <property type="entry name" value="LIPID II FLIPPASE MURJ"/>
    <property type="match status" value="1"/>
</dbReference>
<feature type="transmembrane region" description="Helical" evidence="8">
    <location>
        <begin position="511"/>
        <end position="533"/>
    </location>
</feature>
<evidence type="ECO:0000313" key="11">
    <source>
        <dbReference type="Proteomes" id="UP000176303"/>
    </source>
</evidence>
<evidence type="ECO:0000256" key="8">
    <source>
        <dbReference type="HAMAP-Rule" id="MF_02078"/>
    </source>
</evidence>
<comment type="function">
    <text evidence="8 9">Involved in peptidoglycan biosynthesis. Transports lipid-linked peptidoglycan precursors from the inner to the outer leaflet of the cytoplasmic membrane.</text>
</comment>
<keyword evidence="5 8" id="KW-0573">Peptidoglycan synthesis</keyword>
<name>A0A1F7U5V5_9BACT</name>
<feature type="transmembrane region" description="Helical" evidence="8">
    <location>
        <begin position="353"/>
        <end position="373"/>
    </location>
</feature>
<evidence type="ECO:0000256" key="7">
    <source>
        <dbReference type="ARBA" id="ARBA00023136"/>
    </source>
</evidence>
<sequence length="564" mass="60437">MLKILSAEQKTITAAALLIGASSLLSRLLGVVRERLLVGTFGVGDTLDAYYAAFQIPNFLFNLLILGTLSAAFIPVFTVYLEEKRNEAWRIAASVLNITILVMGGLSVVLYAATPGLVRLVAPGFDGEKLELASDLTRLMLLSPFLFSISAVFGGILTSFRRFLVLSLAPLLYNASIIGGIVFLAPRYGIHGVALGVVVGAGLHALVQIPVAASLGFRFKMALDFTHRGVREIGRLFLPRIFGIDITQISLLVGTIIGSTLAVGSVALFNLATNIEMVALGVFGIPFAVAAFPALSAAAARKSKSDFLQAFSSTARQILFFLLPISAMTVVLRAQVVRLIIGTRQISWDDTRLAAAALALFALTLVFQGLTPLLSRSFYALKNTWTPVAVSGVSMIANVAAAYGFLGWLARDLPAGRQAVEPVTALQGLLRLQGIADIRMLALPLAFSVAALVQAIVLAFILRRKMKHFDGWRIAVAFVKIGASSLFAALATYAGLYVAEGLASDRTFMGLLYQTTVAAAIGIFAFFGISLFLRTEETAVFLSSLRRKLFRLPKPLGITETEEL</sequence>
<keyword evidence="6 8" id="KW-1133">Transmembrane helix</keyword>
<evidence type="ECO:0000256" key="3">
    <source>
        <dbReference type="ARBA" id="ARBA00022692"/>
    </source>
</evidence>
<feature type="transmembrane region" description="Helical" evidence="8">
    <location>
        <begin position="277"/>
        <end position="298"/>
    </location>
</feature>
<comment type="similarity">
    <text evidence="8 9">Belongs to the MurJ/MviN family.</text>
</comment>
<keyword evidence="3 8" id="KW-0812">Transmembrane</keyword>
<comment type="subcellular location">
    <subcellularLocation>
        <location evidence="1 8">Cell membrane</location>
        <topology evidence="1 8">Multi-pass membrane protein</topology>
    </subcellularLocation>
</comment>
<evidence type="ECO:0000256" key="4">
    <source>
        <dbReference type="ARBA" id="ARBA00022960"/>
    </source>
</evidence>
<evidence type="ECO:0000313" key="10">
    <source>
        <dbReference type="EMBL" id="OGL73611.1"/>
    </source>
</evidence>
<keyword evidence="8 9" id="KW-0961">Cell wall biogenesis/degradation</keyword>
<protein>
    <recommendedName>
        <fullName evidence="8">Probable lipid II flippase MurJ</fullName>
    </recommendedName>
</protein>
<comment type="caution">
    <text evidence="10">The sequence shown here is derived from an EMBL/GenBank/DDBJ whole genome shotgun (WGS) entry which is preliminary data.</text>
</comment>
<gene>
    <name evidence="8" type="primary">murJ</name>
    <name evidence="10" type="ORF">A3D72_00075</name>
</gene>
<comment type="pathway">
    <text evidence="8">Cell wall biogenesis; peptidoglycan biosynthesis.</text>
</comment>
<dbReference type="STRING" id="1802391.A3D72_00075"/>
<evidence type="ECO:0000256" key="9">
    <source>
        <dbReference type="PIRNR" id="PIRNR002869"/>
    </source>
</evidence>
<dbReference type="InterPro" id="IPR004268">
    <property type="entry name" value="MurJ"/>
</dbReference>
<feature type="transmembrane region" description="Helical" evidence="8">
    <location>
        <begin position="385"/>
        <end position="406"/>
    </location>
</feature>
<dbReference type="InterPro" id="IPR051050">
    <property type="entry name" value="Lipid_II_flippase_MurJ/MviN"/>
</dbReference>
<dbReference type="PRINTS" id="PR01806">
    <property type="entry name" value="VIRFACTRMVIN"/>
</dbReference>
<dbReference type="PIRSF" id="PIRSF002869">
    <property type="entry name" value="MviN"/>
    <property type="match status" value="1"/>
</dbReference>
<feature type="transmembrane region" description="Helical" evidence="8">
    <location>
        <begin position="164"/>
        <end position="184"/>
    </location>
</feature>
<dbReference type="GO" id="GO:0034204">
    <property type="term" value="P:lipid translocation"/>
    <property type="evidence" value="ECO:0007669"/>
    <property type="project" value="TreeGrafter"/>
</dbReference>
<dbReference type="CDD" id="cd13123">
    <property type="entry name" value="MATE_MurJ_like"/>
    <property type="match status" value="1"/>
</dbReference>
<dbReference type="PANTHER" id="PTHR47019">
    <property type="entry name" value="LIPID II FLIPPASE MURJ"/>
    <property type="match status" value="1"/>
</dbReference>
<dbReference type="NCBIfam" id="TIGR01695">
    <property type="entry name" value="murJ_mviN"/>
    <property type="match status" value="1"/>
</dbReference>
<accession>A0A1F7U5V5</accession>
<keyword evidence="8 9" id="KW-0813">Transport</keyword>
<dbReference type="GO" id="GO:0005886">
    <property type="term" value="C:plasma membrane"/>
    <property type="evidence" value="ECO:0007669"/>
    <property type="project" value="UniProtKB-SubCell"/>
</dbReference>
<feature type="transmembrane region" description="Helical" evidence="8">
    <location>
        <begin position="59"/>
        <end position="81"/>
    </location>
</feature>